<dbReference type="PROSITE" id="PS51352">
    <property type="entry name" value="THIOREDOXIN_2"/>
    <property type="match status" value="1"/>
</dbReference>
<sequence length="920" mass="102823">MSRFSRLGSLVFYIVFLSLFQGHLVAAEQVLQLLGPEGKPAIGVDVFVYRSAYGSTTQEKITAGKSDILGKFSFDRPAALKEERDCYTILVESDEFGLNFFKQYKWEATEELRLRENSETLSLRFVDSDGNPVRGLKFSLAYLFLAETLNANYRNSHFLMMEDHTSSLSKVSDKNGELKYSGLPKGSFVYLNHNDPRFAKLAGRKSYKYMLQTKAALQQVTLLPAAKIVGKVIGMDGNPISGVEVSCLTNYQPKYDGCGGTTITTEDGVYEIGQLRSNSYSLKAELSEKMQVNYVAPLLSISLNEGEISTGHDIRLEEGTLVQGCVRDKASGKKLSVQNAVVSVAPMPQLSPVQLRRVDFKTDGSYAVRVPMGRHILYTGARLDKYDHSSIEHLTMDAKSRGSILHDFEMEPKLDSHFVTGKVVDQEGNAVADALVKGAGRDWGHSFPSTKTDSSGSFRFYVGSRNGKDWLGVFAMTEDLISAVKKVERGHEYQIEVKPKASLTGRLVDGKGKALSDVLIRYNLVGYYQGDEAAPEAKTDTEGKFTLPRVFPDLKARVECQKNGFKPNWYTLPVLSVGQSYELGDIVMQGEGSLKVSGRVIDRNGKPLAAIIESRGKNQHGHHLRSEVDGSFELDKFVEGKVYVSARDTKYKSYREIAGKWVNAGETDVVLQSKLDAPSESVKGKVVDADGRPLSGIVVEVSEIHQPRLEVTTDKEGLFHMKGLYPGWLDIKLKRSLSDKEPLTVRTKTGLDGEVFEFIKEARVDYESLPENHNWIGKKAPEVEAEHWINSRSYAATNHGKVRIIDFWNISCGPCVSNLPKIEKFWKENKGRDLELILLHSHIRQDEFLDFLANQKKRNLEYNMPIAFESKLHPTRCTFQPRAAPTYCVIDQHGVVQYFDSGDWNGAKKKALDLLEAMEN</sequence>
<dbReference type="Proteomes" id="UP001597297">
    <property type="component" value="Unassembled WGS sequence"/>
</dbReference>
<dbReference type="InterPro" id="IPR050553">
    <property type="entry name" value="Thioredoxin_ResA/DsbE_sf"/>
</dbReference>
<organism evidence="2 3">
    <name type="scientific">Rubritalea spongiae</name>
    <dbReference type="NCBI Taxonomy" id="430797"/>
    <lineage>
        <taxon>Bacteria</taxon>
        <taxon>Pseudomonadati</taxon>
        <taxon>Verrucomicrobiota</taxon>
        <taxon>Verrucomicrobiia</taxon>
        <taxon>Verrucomicrobiales</taxon>
        <taxon>Rubritaleaceae</taxon>
        <taxon>Rubritalea</taxon>
    </lineage>
</organism>
<proteinExistence type="predicted"/>
<dbReference type="InterPro" id="IPR008969">
    <property type="entry name" value="CarboxyPept-like_regulatory"/>
</dbReference>
<evidence type="ECO:0000313" key="3">
    <source>
        <dbReference type="Proteomes" id="UP001597297"/>
    </source>
</evidence>
<feature type="domain" description="Thioredoxin" evidence="1">
    <location>
        <begin position="774"/>
        <end position="920"/>
    </location>
</feature>
<dbReference type="InterPro" id="IPR013784">
    <property type="entry name" value="Carb-bd-like_fold"/>
</dbReference>
<accession>A0ABW5E1X2</accession>
<dbReference type="SUPFAM" id="SSF49452">
    <property type="entry name" value="Starch-binding domain-like"/>
    <property type="match status" value="1"/>
</dbReference>
<name>A0ABW5E1X2_9BACT</name>
<dbReference type="Gene3D" id="3.40.30.10">
    <property type="entry name" value="Glutaredoxin"/>
    <property type="match status" value="1"/>
</dbReference>
<dbReference type="InterPro" id="IPR036249">
    <property type="entry name" value="Thioredoxin-like_sf"/>
</dbReference>
<dbReference type="PANTHER" id="PTHR42852:SF13">
    <property type="entry name" value="PROTEIN DIPZ"/>
    <property type="match status" value="1"/>
</dbReference>
<dbReference type="CDD" id="cd02966">
    <property type="entry name" value="TlpA_like_family"/>
    <property type="match status" value="1"/>
</dbReference>
<keyword evidence="3" id="KW-1185">Reference proteome</keyword>
<dbReference type="SUPFAM" id="SSF52833">
    <property type="entry name" value="Thioredoxin-like"/>
    <property type="match status" value="1"/>
</dbReference>
<dbReference type="EMBL" id="JBHUJC010000026">
    <property type="protein sequence ID" value="MFD2276606.1"/>
    <property type="molecule type" value="Genomic_DNA"/>
</dbReference>
<comment type="caution">
    <text evidence="2">The sequence shown here is derived from an EMBL/GenBank/DDBJ whole genome shotgun (WGS) entry which is preliminary data.</text>
</comment>
<gene>
    <name evidence="2" type="ORF">ACFSQZ_09020</name>
</gene>
<dbReference type="PANTHER" id="PTHR42852">
    <property type="entry name" value="THIOL:DISULFIDE INTERCHANGE PROTEIN DSBE"/>
    <property type="match status" value="1"/>
</dbReference>
<reference evidence="3" key="1">
    <citation type="journal article" date="2019" name="Int. J. Syst. Evol. Microbiol.">
        <title>The Global Catalogue of Microorganisms (GCM) 10K type strain sequencing project: providing services to taxonomists for standard genome sequencing and annotation.</title>
        <authorList>
            <consortium name="The Broad Institute Genomics Platform"/>
            <consortium name="The Broad Institute Genome Sequencing Center for Infectious Disease"/>
            <person name="Wu L."/>
            <person name="Ma J."/>
        </authorList>
    </citation>
    <scope>NUCLEOTIDE SEQUENCE [LARGE SCALE GENOMIC DNA]</scope>
    <source>
        <strain evidence="3">JCM 16545</strain>
    </source>
</reference>
<protein>
    <recommendedName>
        <fullName evidence="1">Thioredoxin domain-containing protein</fullName>
    </recommendedName>
</protein>
<dbReference type="InterPro" id="IPR013766">
    <property type="entry name" value="Thioredoxin_domain"/>
</dbReference>
<dbReference type="SUPFAM" id="SSF49464">
    <property type="entry name" value="Carboxypeptidase regulatory domain-like"/>
    <property type="match status" value="2"/>
</dbReference>
<dbReference type="Gene3D" id="2.60.40.1120">
    <property type="entry name" value="Carboxypeptidase-like, regulatory domain"/>
    <property type="match status" value="1"/>
</dbReference>
<dbReference type="RefSeq" id="WP_377094550.1">
    <property type="nucleotide sequence ID" value="NZ_JBHSJM010000001.1"/>
</dbReference>
<evidence type="ECO:0000259" key="1">
    <source>
        <dbReference type="PROSITE" id="PS51352"/>
    </source>
</evidence>
<evidence type="ECO:0000313" key="2">
    <source>
        <dbReference type="EMBL" id="MFD2276606.1"/>
    </source>
</evidence>